<reference evidence="3" key="1">
    <citation type="submission" date="2022-12" db="EMBL/GenBank/DDBJ databases">
        <title>Draft genome assemblies for two species of Escallonia (Escalloniales).</title>
        <authorList>
            <person name="Chanderbali A."/>
            <person name="Dervinis C."/>
            <person name="Anghel I."/>
            <person name="Soltis D."/>
            <person name="Soltis P."/>
            <person name="Zapata F."/>
        </authorList>
    </citation>
    <scope>NUCLEOTIDE SEQUENCE</scope>
    <source>
        <strain evidence="3">UCBG92.1500</strain>
        <tissue evidence="3">Leaf</tissue>
    </source>
</reference>
<protein>
    <submittedName>
        <fullName evidence="3">Uncharacterized protein</fullName>
    </submittedName>
</protein>
<dbReference type="PANTHER" id="PTHR37900">
    <property type="match status" value="1"/>
</dbReference>
<dbReference type="EMBL" id="JAVXUO010001173">
    <property type="protein sequence ID" value="KAK2985295.1"/>
    <property type="molecule type" value="Genomic_DNA"/>
</dbReference>
<dbReference type="Proteomes" id="UP001187471">
    <property type="component" value="Unassembled WGS sequence"/>
</dbReference>
<name>A0AA88RM98_9ASTE</name>
<gene>
    <name evidence="3" type="ORF">RJ640_024291</name>
</gene>
<feature type="transmembrane region" description="Helical" evidence="1">
    <location>
        <begin position="12"/>
        <end position="34"/>
    </location>
</feature>
<organism evidence="3 4">
    <name type="scientific">Escallonia rubra</name>
    <dbReference type="NCBI Taxonomy" id="112253"/>
    <lineage>
        <taxon>Eukaryota</taxon>
        <taxon>Viridiplantae</taxon>
        <taxon>Streptophyta</taxon>
        <taxon>Embryophyta</taxon>
        <taxon>Tracheophyta</taxon>
        <taxon>Spermatophyta</taxon>
        <taxon>Magnoliopsida</taxon>
        <taxon>eudicotyledons</taxon>
        <taxon>Gunneridae</taxon>
        <taxon>Pentapetalae</taxon>
        <taxon>asterids</taxon>
        <taxon>campanulids</taxon>
        <taxon>Escalloniales</taxon>
        <taxon>Escalloniaceae</taxon>
        <taxon>Escallonia</taxon>
    </lineage>
</organism>
<dbReference type="AlphaFoldDB" id="A0AA88RM98"/>
<feature type="signal peptide" evidence="2">
    <location>
        <begin position="1"/>
        <end position="18"/>
    </location>
</feature>
<feature type="chain" id="PRO_5041687328" evidence="2">
    <location>
        <begin position="19"/>
        <end position="92"/>
    </location>
</feature>
<evidence type="ECO:0000313" key="3">
    <source>
        <dbReference type="EMBL" id="KAK2985295.1"/>
    </source>
</evidence>
<accession>A0AA88RM98</accession>
<proteinExistence type="predicted"/>
<evidence type="ECO:0000256" key="1">
    <source>
        <dbReference type="SAM" id="Phobius"/>
    </source>
</evidence>
<keyword evidence="1" id="KW-1133">Transmembrane helix</keyword>
<dbReference type="PANTHER" id="PTHR37900:SF5">
    <property type="entry name" value="OS02G0159250 PROTEIN"/>
    <property type="match status" value="1"/>
</dbReference>
<keyword evidence="2" id="KW-0732">Signal</keyword>
<evidence type="ECO:0000256" key="2">
    <source>
        <dbReference type="SAM" id="SignalP"/>
    </source>
</evidence>
<evidence type="ECO:0000313" key="4">
    <source>
        <dbReference type="Proteomes" id="UP001187471"/>
    </source>
</evidence>
<sequence length="92" mass="10448">MQSLTPLMVRSLVRFVISLVGDPAASVTTILYYSDLLPQNYLLMRHVRPELLGQENYLFNFLINLLSSIICTGLSDELQSKITRMKLLQCEG</sequence>
<keyword evidence="1" id="KW-0472">Membrane</keyword>
<keyword evidence="1" id="KW-0812">Transmembrane</keyword>
<keyword evidence="4" id="KW-1185">Reference proteome</keyword>
<comment type="caution">
    <text evidence="3">The sequence shown here is derived from an EMBL/GenBank/DDBJ whole genome shotgun (WGS) entry which is preliminary data.</text>
</comment>